<dbReference type="RefSeq" id="WP_310283504.1">
    <property type="nucleotide sequence ID" value="NZ_JAVDWQ010000018.1"/>
</dbReference>
<gene>
    <name evidence="1" type="ORF">J2W48_004033</name>
</gene>
<keyword evidence="2" id="KW-1185">Reference proteome</keyword>
<proteinExistence type="predicted"/>
<comment type="caution">
    <text evidence="1">The sequence shown here is derived from an EMBL/GenBank/DDBJ whole genome shotgun (WGS) entry which is preliminary data.</text>
</comment>
<dbReference type="Proteomes" id="UP001269081">
    <property type="component" value="Unassembled WGS sequence"/>
</dbReference>
<dbReference type="EMBL" id="JAVDWQ010000018">
    <property type="protein sequence ID" value="MDR7212076.1"/>
    <property type="molecule type" value="Genomic_DNA"/>
</dbReference>
<name>A0ABU1YCV8_9FLAO</name>
<evidence type="ECO:0000313" key="2">
    <source>
        <dbReference type="Proteomes" id="UP001269081"/>
    </source>
</evidence>
<accession>A0ABU1YCV8</accession>
<evidence type="ECO:0000313" key="1">
    <source>
        <dbReference type="EMBL" id="MDR7212076.1"/>
    </source>
</evidence>
<sequence>MYVIKITQNTEAWLMAICQHKNDALTYLETLSDEIQGNASFYEIEIKKFPLVVIENIENPHGSASYFEFCTIEELQARMDLLRIQITDDPEQIYFKYYFIDEEYFQGVSEQNYMQYLRHTLVTNQVLEEPYVITVFHEEIKKYVSNYDIDGLDKLFEKTKNNPTSKLEKENLAINGYDNLFWEMNYDHACGKLTKTGIEYLLPMVENMEALLEEKKWQHRSFALHILLEEACKDTPETALVILKDTVEAFEQYLISHPEEKLEIHRLLSLSYRWMTGTDKDTAFPFWQLAVQELEKAIDFDPEKASWASLLELIYIPFSEDQKIKEGQAEAQKLFITKMKNLETTLGTTISYQIALAYQHLNELPEWKKIEHIFPETSLLHWAEKAIAYNPDEITRIDLYQCAQFFNKIGLRTKRIDFLVKTISLYERVLKATDDCAMEVYYIANLWKQIADIHIENHAQALADEAIMEAKSLYEKHIDQIKTNSSAYLHYVAFLDYCYTYEGNTDKPALAELKISASEVETQSEGFLSSPYKLLMHLALYEDDEFQAIVQATKCLILHELCADSTFYALYEEFKDSDFSRLKKFLKETKQFMEEVDKNYYYNPEINWKKLSKMSDEELLAYWEKRKEEIRNRPLHNIE</sequence>
<protein>
    <submittedName>
        <fullName evidence="1">Uncharacterized protein</fullName>
    </submittedName>
</protein>
<reference evidence="1 2" key="1">
    <citation type="submission" date="2023-07" db="EMBL/GenBank/DDBJ databases">
        <title>Sorghum-associated microbial communities from plants grown in Nebraska, USA.</title>
        <authorList>
            <person name="Schachtman D."/>
        </authorList>
    </citation>
    <scope>NUCLEOTIDE SEQUENCE [LARGE SCALE GENOMIC DNA]</scope>
    <source>
        <strain evidence="1 2">4129</strain>
    </source>
</reference>
<organism evidence="1 2">
    <name type="scientific">Flavobacterium piscis</name>
    <dbReference type="NCBI Taxonomy" id="1114874"/>
    <lineage>
        <taxon>Bacteria</taxon>
        <taxon>Pseudomonadati</taxon>
        <taxon>Bacteroidota</taxon>
        <taxon>Flavobacteriia</taxon>
        <taxon>Flavobacteriales</taxon>
        <taxon>Flavobacteriaceae</taxon>
        <taxon>Flavobacterium</taxon>
    </lineage>
</organism>